<organism evidence="2 3">
    <name type="scientific">Bodo saltans</name>
    <name type="common">Flagellated protozoan</name>
    <dbReference type="NCBI Taxonomy" id="75058"/>
    <lineage>
        <taxon>Eukaryota</taxon>
        <taxon>Discoba</taxon>
        <taxon>Euglenozoa</taxon>
        <taxon>Kinetoplastea</taxon>
        <taxon>Metakinetoplastina</taxon>
        <taxon>Eubodonida</taxon>
        <taxon>Bodonidae</taxon>
        <taxon>Bodo</taxon>
    </lineage>
</organism>
<evidence type="ECO:0008006" key="4">
    <source>
        <dbReference type="Google" id="ProtNLM"/>
    </source>
</evidence>
<feature type="compositionally biased region" description="Low complexity" evidence="1">
    <location>
        <begin position="64"/>
        <end position="74"/>
    </location>
</feature>
<dbReference type="AlphaFoldDB" id="A0A0S4KNN3"/>
<proteinExistence type="predicted"/>
<evidence type="ECO:0000313" key="2">
    <source>
        <dbReference type="EMBL" id="CUI15158.1"/>
    </source>
</evidence>
<dbReference type="SUPFAM" id="SSF49764">
    <property type="entry name" value="HSP20-like chaperones"/>
    <property type="match status" value="1"/>
</dbReference>
<feature type="region of interest" description="Disordered" evidence="1">
    <location>
        <begin position="274"/>
        <end position="318"/>
    </location>
</feature>
<name>A0A0S4KNN3_BODSA</name>
<sequence>MPVDYSKWDKLQYSDDDDQSENEDSLVDSEDDEPVHRAPASSSRPHSEDSGAGRRPVVTRLDHPSSISIGPSGIEVQHPPRATASPFLASPPQRFAPSSQNETANAEPVSSTELVSKQADDTIDDNCDDLEDDLLITKLTRNGQKCERYFWSQTREMATFVVVLPALTIRGGNIHNFSISSTGSSDVPVDGAARLSFAVSTPATGVVERFSFSLRYPIKVDEDIIDGCWQLHTLPTQQLRLLVIELHKDPIGHQLYLWWDRACVGETPIDTTKLQDRSQERMAPSSVQQVWDEAHEEFRRRNKERHQRSTGENEEESA</sequence>
<feature type="region of interest" description="Disordered" evidence="1">
    <location>
        <begin position="1"/>
        <end position="123"/>
    </location>
</feature>
<evidence type="ECO:0000256" key="1">
    <source>
        <dbReference type="SAM" id="MobiDB-lite"/>
    </source>
</evidence>
<dbReference type="InterPro" id="IPR008978">
    <property type="entry name" value="HSP20-like_chaperone"/>
</dbReference>
<keyword evidence="3" id="KW-1185">Reference proteome</keyword>
<feature type="compositionally biased region" description="Basic and acidic residues" evidence="1">
    <location>
        <begin position="1"/>
        <end position="13"/>
    </location>
</feature>
<accession>A0A0S4KNN3</accession>
<evidence type="ECO:0000313" key="3">
    <source>
        <dbReference type="Proteomes" id="UP000051952"/>
    </source>
</evidence>
<dbReference type="VEuPathDB" id="TriTrypDB:BSAL_27760"/>
<feature type="compositionally biased region" description="Polar residues" evidence="1">
    <location>
        <begin position="96"/>
        <end position="115"/>
    </location>
</feature>
<reference evidence="3" key="1">
    <citation type="submission" date="2015-09" db="EMBL/GenBank/DDBJ databases">
        <authorList>
            <consortium name="Pathogen Informatics"/>
        </authorList>
    </citation>
    <scope>NUCLEOTIDE SEQUENCE [LARGE SCALE GENOMIC DNA]</scope>
    <source>
        <strain evidence="3">Lake Konstanz</strain>
    </source>
</reference>
<dbReference type="Gene3D" id="2.60.40.790">
    <property type="match status" value="1"/>
</dbReference>
<dbReference type="EMBL" id="CYKH01001850">
    <property type="protein sequence ID" value="CUI15158.1"/>
    <property type="molecule type" value="Genomic_DNA"/>
</dbReference>
<dbReference type="OMA" id="TLWWDRC"/>
<feature type="compositionally biased region" description="Acidic residues" evidence="1">
    <location>
        <begin position="14"/>
        <end position="33"/>
    </location>
</feature>
<dbReference type="Proteomes" id="UP000051952">
    <property type="component" value="Unassembled WGS sequence"/>
</dbReference>
<dbReference type="OrthoDB" id="272565at2759"/>
<protein>
    <recommendedName>
        <fullName evidence="4">CS domain-containing protein</fullName>
    </recommendedName>
</protein>
<gene>
    <name evidence="2" type="ORF">BSAL_27760</name>
</gene>